<dbReference type="GO" id="GO:0003985">
    <property type="term" value="F:acetyl-CoA C-acetyltransferase activity"/>
    <property type="evidence" value="ECO:0007669"/>
    <property type="project" value="UniProtKB-EC"/>
</dbReference>
<dbReference type="AlphaFoldDB" id="A0A346Y5K0"/>
<evidence type="ECO:0000256" key="4">
    <source>
        <dbReference type="ARBA" id="ARBA00023315"/>
    </source>
</evidence>
<dbReference type="Pfam" id="PF00108">
    <property type="entry name" value="Thiolase_N"/>
    <property type="match status" value="1"/>
</dbReference>
<organism evidence="10 11">
    <name type="scientific">Euzebya pacifica</name>
    <dbReference type="NCBI Taxonomy" id="1608957"/>
    <lineage>
        <taxon>Bacteria</taxon>
        <taxon>Bacillati</taxon>
        <taxon>Actinomycetota</taxon>
        <taxon>Nitriliruptoria</taxon>
        <taxon>Euzebyales</taxon>
    </lineage>
</organism>
<dbReference type="EC" id="2.3.1.9" evidence="2"/>
<dbReference type="PROSITE" id="PS00737">
    <property type="entry name" value="THIOLASE_2"/>
    <property type="match status" value="1"/>
</dbReference>
<reference evidence="10 11" key="1">
    <citation type="submission" date="2018-09" db="EMBL/GenBank/DDBJ databases">
        <title>Complete genome sequence of Euzebya sp. DY32-46 isolated from seawater of Pacific Ocean.</title>
        <authorList>
            <person name="Xu L."/>
            <person name="Wu Y.-H."/>
            <person name="Xu X.-W."/>
        </authorList>
    </citation>
    <scope>NUCLEOTIDE SEQUENCE [LARGE SCALE GENOMIC DNA]</scope>
    <source>
        <strain evidence="10 11">DY32-46</strain>
    </source>
</reference>
<evidence type="ECO:0000256" key="2">
    <source>
        <dbReference type="ARBA" id="ARBA00012705"/>
    </source>
</evidence>
<dbReference type="OrthoDB" id="4565318at2"/>
<comment type="similarity">
    <text evidence="1 7">Belongs to the thiolase-like superfamily. Thiolase family.</text>
</comment>
<feature type="active site" description="Proton acceptor" evidence="6">
    <location>
        <position position="385"/>
    </location>
</feature>
<dbReference type="GO" id="GO:0005829">
    <property type="term" value="C:cytosol"/>
    <property type="evidence" value="ECO:0007669"/>
    <property type="project" value="TreeGrafter"/>
</dbReference>
<evidence type="ECO:0000259" key="8">
    <source>
        <dbReference type="Pfam" id="PF00108"/>
    </source>
</evidence>
<dbReference type="CDD" id="cd00751">
    <property type="entry name" value="thiolase"/>
    <property type="match status" value="1"/>
</dbReference>
<dbReference type="NCBIfam" id="TIGR01930">
    <property type="entry name" value="AcCoA-C-Actrans"/>
    <property type="match status" value="1"/>
</dbReference>
<dbReference type="Gene3D" id="3.40.47.10">
    <property type="match status" value="1"/>
</dbReference>
<evidence type="ECO:0000256" key="7">
    <source>
        <dbReference type="RuleBase" id="RU003557"/>
    </source>
</evidence>
<dbReference type="Proteomes" id="UP000264006">
    <property type="component" value="Chromosome"/>
</dbReference>
<dbReference type="InterPro" id="IPR020617">
    <property type="entry name" value="Thiolase_C"/>
</dbReference>
<dbReference type="EMBL" id="CP031165">
    <property type="protein sequence ID" value="AXV09747.1"/>
    <property type="molecule type" value="Genomic_DNA"/>
</dbReference>
<accession>A0A346Y5K0</accession>
<dbReference type="InterPro" id="IPR020613">
    <property type="entry name" value="Thiolase_CS"/>
</dbReference>
<proteinExistence type="inferred from homology"/>
<keyword evidence="3 7" id="KW-0808">Transferase</keyword>
<feature type="domain" description="Thiolase C-terminal" evidence="9">
    <location>
        <begin position="289"/>
        <end position="428"/>
    </location>
</feature>
<feature type="active site" description="Proton acceptor" evidence="6">
    <location>
        <position position="415"/>
    </location>
</feature>
<dbReference type="KEGG" id="euz:DVS28_a5091"/>
<evidence type="ECO:0000256" key="5">
    <source>
        <dbReference type="ARBA" id="ARBA00040529"/>
    </source>
</evidence>
<gene>
    <name evidence="10" type="ORF">DVS28_a5091</name>
</gene>
<dbReference type="InterPro" id="IPR020616">
    <property type="entry name" value="Thiolase_N"/>
</dbReference>
<evidence type="ECO:0000256" key="6">
    <source>
        <dbReference type="PIRSR" id="PIRSR000429-1"/>
    </source>
</evidence>
<feature type="active site" description="Acyl-thioester intermediate" evidence="6">
    <location>
        <position position="94"/>
    </location>
</feature>
<dbReference type="RefSeq" id="WP_114593881.1">
    <property type="nucleotide sequence ID" value="NZ_CP031165.1"/>
</dbReference>
<dbReference type="SUPFAM" id="SSF53901">
    <property type="entry name" value="Thiolase-like"/>
    <property type="match status" value="2"/>
</dbReference>
<feature type="domain" description="Thiolase N-terminal" evidence="8">
    <location>
        <begin position="11"/>
        <end position="280"/>
    </location>
</feature>
<evidence type="ECO:0000313" key="11">
    <source>
        <dbReference type="Proteomes" id="UP000264006"/>
    </source>
</evidence>
<keyword evidence="11" id="KW-1185">Reference proteome</keyword>
<evidence type="ECO:0000259" key="9">
    <source>
        <dbReference type="Pfam" id="PF02803"/>
    </source>
</evidence>
<dbReference type="PIRSF" id="PIRSF000429">
    <property type="entry name" value="Ac-CoA_Ac_transf"/>
    <property type="match status" value="1"/>
</dbReference>
<dbReference type="InterPro" id="IPR016039">
    <property type="entry name" value="Thiolase-like"/>
</dbReference>
<dbReference type="PANTHER" id="PTHR18919">
    <property type="entry name" value="ACETYL-COA C-ACYLTRANSFERASE"/>
    <property type="match status" value="1"/>
</dbReference>
<name>A0A346Y5K0_9ACTN</name>
<dbReference type="PANTHER" id="PTHR18919:SF107">
    <property type="entry name" value="ACETYL-COA ACETYLTRANSFERASE, CYTOSOLIC"/>
    <property type="match status" value="1"/>
</dbReference>
<evidence type="ECO:0000256" key="1">
    <source>
        <dbReference type="ARBA" id="ARBA00010982"/>
    </source>
</evidence>
<keyword evidence="4 7" id="KW-0012">Acyltransferase</keyword>
<protein>
    <recommendedName>
        <fullName evidence="5">Probable acetyl-CoA acetyltransferase</fullName>
        <ecNumber evidence="2">2.3.1.9</ecNumber>
    </recommendedName>
</protein>
<dbReference type="Pfam" id="PF02803">
    <property type="entry name" value="Thiolase_C"/>
    <property type="match status" value="1"/>
</dbReference>
<dbReference type="InterPro" id="IPR002155">
    <property type="entry name" value="Thiolase"/>
</dbReference>
<evidence type="ECO:0000313" key="10">
    <source>
        <dbReference type="EMBL" id="AXV09747.1"/>
    </source>
</evidence>
<sequence length="429" mass="45033">MFPLSTSGQRIAVVDGIRTPFTKQGGALRSMTTLDLSVAVVGELAKRLELSPEVIGSLVLGSAMNNPAVPYLARETAIALGWDNVNAYSAETACATSARTVANAAYELLSGEAEIAIAGGAESMSNLQQLASRKAGAASAMLARKPEQGFEMLMNLTMGDLVPPAPVVAEPYSGLTLGEHAEEIVEEWGVTREWADEIAVRSHLNAARAIDEGRLPAETMAVQTPDGTVKEDAIVRADTSMEAVAKLRPVFKSAEDGGTVTAANASPLTDGASAVVLATERACETHGLTPKAWIRSWAFTSHAPKKGVLLGPTYATPLALERAGLTMADIGLFDMHEAFAGQVAANLAAMDSDEWAQQEMGRESAMGRPSDDILNVNGGSVAIGHPFGATGTRIIIQLMNEMQRRDVRYGALAICAGGTRGASMVLERV</sequence>
<evidence type="ECO:0000256" key="3">
    <source>
        <dbReference type="ARBA" id="ARBA00022679"/>
    </source>
</evidence>